<feature type="compositionally biased region" description="Low complexity" evidence="1">
    <location>
        <begin position="36"/>
        <end position="45"/>
    </location>
</feature>
<evidence type="ECO:0000256" key="1">
    <source>
        <dbReference type="SAM" id="MobiDB-lite"/>
    </source>
</evidence>
<keyword evidence="3" id="KW-0449">Lipoprotein</keyword>
<dbReference type="OrthoDB" id="1807188at2"/>
<proteinExistence type="predicted"/>
<dbReference type="PROSITE" id="PS51257">
    <property type="entry name" value="PROKAR_LIPOPROTEIN"/>
    <property type="match status" value="1"/>
</dbReference>
<dbReference type="InterPro" id="IPR052944">
    <property type="entry name" value="Sporulation_related"/>
</dbReference>
<feature type="domain" description="Uncharacterized protein TP-0789" evidence="2">
    <location>
        <begin position="110"/>
        <end position="214"/>
    </location>
</feature>
<organism evidence="3 4">
    <name type="scientific">Tindallia magadiensis</name>
    <dbReference type="NCBI Taxonomy" id="69895"/>
    <lineage>
        <taxon>Bacteria</taxon>
        <taxon>Bacillati</taxon>
        <taxon>Bacillota</taxon>
        <taxon>Clostridia</taxon>
        <taxon>Peptostreptococcales</taxon>
        <taxon>Tindalliaceae</taxon>
        <taxon>Tindallia</taxon>
    </lineage>
</organism>
<dbReference type="Pfam" id="PF17131">
    <property type="entry name" value="LolA_like"/>
    <property type="match status" value="1"/>
</dbReference>
<evidence type="ECO:0000313" key="4">
    <source>
        <dbReference type="Proteomes" id="UP000199287"/>
    </source>
</evidence>
<dbReference type="SUPFAM" id="SSF89392">
    <property type="entry name" value="Prokaryotic lipoproteins and lipoprotein localization factors"/>
    <property type="match status" value="1"/>
</dbReference>
<dbReference type="PANTHER" id="PTHR37507">
    <property type="entry name" value="SPORULATION PROTEIN YDCC"/>
    <property type="match status" value="1"/>
</dbReference>
<name>A0A1I3D885_9FIRM</name>
<dbReference type="AlphaFoldDB" id="A0A1I3D885"/>
<feature type="region of interest" description="Disordered" evidence="1">
    <location>
        <begin position="36"/>
        <end position="68"/>
    </location>
</feature>
<dbReference type="PANTHER" id="PTHR37507:SF2">
    <property type="entry name" value="SPORULATION PROTEIN YDCC"/>
    <property type="match status" value="1"/>
</dbReference>
<accession>A0A1I3D885</accession>
<sequence length="248" mass="28246">MRKGTMTKTRKRSPGWTLGIILLLLALVLSGCGGQTEESTTQLEESPAEKEVAAAPEEAASSPGEVNDRESVVAKLSSMIPPEELSYEMTFSSQEYNATTQIWMKGDKIRMESTSDVQEQYIVIEDGDDLYMLDPDEMTGIKMTLSEEDDFFEDDFDNDFMDGDYDWDNMKYLGTEVIKGIQTYVFEADDEYEKVKLWIHADYGFPVRMEGEEEGETYLMEINNFKIGGVSDSMFQVPPGYEIMEMNW</sequence>
<gene>
    <name evidence="3" type="ORF">SAMN05192551_103193</name>
</gene>
<dbReference type="STRING" id="69895.SAMN05192551_103193"/>
<protein>
    <submittedName>
        <fullName evidence="3">Outer membrane lipoprotein-sorting protein</fullName>
    </submittedName>
</protein>
<dbReference type="Gene3D" id="2.50.20.10">
    <property type="entry name" value="Lipoprotein localisation LolA/LolB/LppX"/>
    <property type="match status" value="1"/>
</dbReference>
<feature type="compositionally biased region" description="Low complexity" evidence="1">
    <location>
        <begin position="53"/>
        <end position="63"/>
    </location>
</feature>
<dbReference type="RefSeq" id="WP_093371210.1">
    <property type="nucleotide sequence ID" value="NZ_FOQA01000003.1"/>
</dbReference>
<evidence type="ECO:0000259" key="2">
    <source>
        <dbReference type="Pfam" id="PF17131"/>
    </source>
</evidence>
<dbReference type="InterPro" id="IPR029046">
    <property type="entry name" value="LolA/LolB/LppX"/>
</dbReference>
<keyword evidence="4" id="KW-1185">Reference proteome</keyword>
<dbReference type="Proteomes" id="UP000199287">
    <property type="component" value="Unassembled WGS sequence"/>
</dbReference>
<dbReference type="InterPro" id="IPR033399">
    <property type="entry name" value="TP_0789-like"/>
</dbReference>
<evidence type="ECO:0000313" key="3">
    <source>
        <dbReference type="EMBL" id="SFH82940.1"/>
    </source>
</evidence>
<reference evidence="4" key="1">
    <citation type="submission" date="2016-10" db="EMBL/GenBank/DDBJ databases">
        <authorList>
            <person name="Varghese N."/>
            <person name="Submissions S."/>
        </authorList>
    </citation>
    <scope>NUCLEOTIDE SEQUENCE [LARGE SCALE GENOMIC DNA]</scope>
    <source>
        <strain evidence="4">Z-7934</strain>
    </source>
</reference>
<dbReference type="EMBL" id="FOQA01000003">
    <property type="protein sequence ID" value="SFH82940.1"/>
    <property type="molecule type" value="Genomic_DNA"/>
</dbReference>